<dbReference type="RefSeq" id="WP_013275803.1">
    <property type="nucleotide sequence ID" value="NC_014377.1"/>
</dbReference>
<evidence type="ECO:0000313" key="2">
    <source>
        <dbReference type="Proteomes" id="UP000000272"/>
    </source>
</evidence>
<proteinExistence type="predicted"/>
<dbReference type="Proteomes" id="UP000000272">
    <property type="component" value="Chromosome"/>
</dbReference>
<protein>
    <submittedName>
        <fullName evidence="1">Bacteriophage portal protein, SPP1 Gp6</fullName>
    </submittedName>
</protein>
<keyword evidence="2" id="KW-1185">Reference proteome</keyword>
<dbReference type="InterPro" id="IPR021145">
    <property type="entry name" value="Portal_protein_SPP1_Gp6-like"/>
</dbReference>
<dbReference type="EMBL" id="CP002131">
    <property type="protein sequence ID" value="ADL07763.1"/>
    <property type="molecule type" value="Genomic_DNA"/>
</dbReference>
<reference evidence="1 2" key="1">
    <citation type="journal article" date="2010" name="Stand. Genomic Sci.">
        <title>Complete genome sequence of Thermosediminibacter oceani type strain (JW/IW-1228P).</title>
        <authorList>
            <person name="Pitluck S."/>
            <person name="Yasawong M."/>
            <person name="Munk C."/>
            <person name="Nolan M."/>
            <person name="Lapidus A."/>
            <person name="Lucas S."/>
            <person name="Glavina Del Rio T."/>
            <person name="Tice H."/>
            <person name="Cheng J.F."/>
            <person name="Bruce D."/>
            <person name="Detter C."/>
            <person name="Tapia R."/>
            <person name="Han C."/>
            <person name="Goodwin L."/>
            <person name="Liolios K."/>
            <person name="Ivanova N."/>
            <person name="Mavromatis K."/>
            <person name="Mikhailova N."/>
            <person name="Pati A."/>
            <person name="Chen A."/>
            <person name="Palaniappan K."/>
            <person name="Land M."/>
            <person name="Hauser L."/>
            <person name="Chang Y.J."/>
            <person name="Jeffries C.D."/>
            <person name="Rohde M."/>
            <person name="Spring S."/>
            <person name="Sikorski J."/>
            <person name="Goker M."/>
            <person name="Woyke T."/>
            <person name="Bristow J."/>
            <person name="Eisen J.A."/>
            <person name="Markowitz V."/>
            <person name="Hugenholtz P."/>
            <person name="Kyrpides N.C."/>
            <person name="Klenk H.P."/>
        </authorList>
    </citation>
    <scope>NUCLEOTIDE SEQUENCE [LARGE SCALE GENOMIC DNA]</scope>
    <source>
        <strain evidence="2">ATCC BAA-1034 / DSM 16646 / JW/IW-1228P</strain>
    </source>
</reference>
<dbReference type="KEGG" id="toc:Toce_1001"/>
<dbReference type="HOGENOM" id="CLU_610734_0_0_9"/>
<organism evidence="1 2">
    <name type="scientific">Thermosediminibacter oceani (strain ATCC BAA-1034 / DSM 16646 / JW/IW-1228P)</name>
    <dbReference type="NCBI Taxonomy" id="555079"/>
    <lineage>
        <taxon>Bacteria</taxon>
        <taxon>Bacillati</taxon>
        <taxon>Bacillota</taxon>
        <taxon>Clostridia</taxon>
        <taxon>Thermosediminibacterales</taxon>
        <taxon>Thermosediminibacteraceae</taxon>
        <taxon>Thermosediminibacter</taxon>
    </lineage>
</organism>
<dbReference type="STRING" id="555079.Toce_1001"/>
<dbReference type="OrthoDB" id="2955634at2"/>
<accession>D9S2Y6</accession>
<dbReference type="eggNOG" id="ENOG502Z93B">
    <property type="taxonomic scope" value="Bacteria"/>
</dbReference>
<evidence type="ECO:0000313" key="1">
    <source>
        <dbReference type="EMBL" id="ADL07763.1"/>
    </source>
</evidence>
<dbReference type="Pfam" id="PF05133">
    <property type="entry name" value="SPP1_portal"/>
    <property type="match status" value="1"/>
</dbReference>
<sequence length="436" mass="50118">MDIREYVEKYYPNSKFWFTDEVKQLYHQSRIKEVLDIKEYLSGKHKILNRQEEVWNGKKYYPRIIILNYAKTILNFATSYLLKNPVTLTGNENVVSKFQKIYKKGDYYRLDFDILDKMQKYGTVYEYVYVDDEGTIRSKIIDPADGYPVIGPQNEYLAFVEYYVVDGVSYYTVFYDDRVEEYTDEGGTLHLVNKAENISGLPIIYKNQNELDPNFGRSDLLDYVNIIDNMEDLLSKFSDTVYKHHNPIPVAIGQKLTSGGIDANLVGNGINLDTDSDFKLVSGNLNHQAVKMLYDTLRQALLDISCTPAVSLNSVDISNLSEVSIKLLFSLAEIKAGLNAKYMSEGIQKRLEVFRRILALNGENISDEEMESVNVVFTTARPMNEKDIIDNLKTLRGIGAISLETMIEQNPYVNDTIQEIERLNNEKMNVNRNDSQ</sequence>
<gene>
    <name evidence="1" type="ordered locus">Toce_1001</name>
</gene>
<dbReference type="AlphaFoldDB" id="D9S2Y6"/>
<name>D9S2Y6_THEOJ</name>